<proteinExistence type="predicted"/>
<dbReference type="RefSeq" id="XP_031025098.1">
    <property type="nucleotide sequence ID" value="XM_031168875.1"/>
</dbReference>
<dbReference type="GeneID" id="42004172"/>
<dbReference type="PANTHER" id="PTHR10476">
    <property type="entry name" value="CHARGED MULTIVESICULAR BODY PROTEIN"/>
    <property type="match status" value="1"/>
</dbReference>
<organism evidence="3 4">
    <name type="scientific">Synchytrium microbalum</name>
    <dbReference type="NCBI Taxonomy" id="1806994"/>
    <lineage>
        <taxon>Eukaryota</taxon>
        <taxon>Fungi</taxon>
        <taxon>Fungi incertae sedis</taxon>
        <taxon>Chytridiomycota</taxon>
        <taxon>Chytridiomycota incertae sedis</taxon>
        <taxon>Chytridiomycetes</taxon>
        <taxon>Synchytriales</taxon>
        <taxon>Synchytriaceae</taxon>
        <taxon>Synchytrium</taxon>
    </lineage>
</organism>
<dbReference type="Gene3D" id="6.10.140.1230">
    <property type="match status" value="1"/>
</dbReference>
<dbReference type="AlphaFoldDB" id="A0A507C8N1"/>
<accession>A0A507C8N1</accession>
<sequence length="220" mass="25027">MHREIRGIFHHYFMPLRHDGVQISWVGRDLERDRQQLERQEKQIEAEIRKAGKANNVTAAKTLAKQLIRVRKQKEKSYSMSAQISGVGHRTTAIASTVAISGAMASTAKVMKTANKQMDMQKLQQARKKQIEFSTTMQFEQESMKMDMKEEMMNDAIDGLDDEEDEDESDNIMNQVLDEIGISIGQQIPNAHRSALPSTASKVNAEDDELMRRMTSLKNS</sequence>
<dbReference type="STRING" id="1806994.A0A507C8N1"/>
<evidence type="ECO:0008006" key="5">
    <source>
        <dbReference type="Google" id="ProtNLM"/>
    </source>
</evidence>
<dbReference type="OrthoDB" id="10252926at2759"/>
<dbReference type="GO" id="GO:0007034">
    <property type="term" value="P:vacuolar transport"/>
    <property type="evidence" value="ECO:0007669"/>
    <property type="project" value="InterPro"/>
</dbReference>
<keyword evidence="1" id="KW-0175">Coiled coil</keyword>
<name>A0A507C8N1_9FUNG</name>
<evidence type="ECO:0000256" key="1">
    <source>
        <dbReference type="SAM" id="Coils"/>
    </source>
</evidence>
<dbReference type="EMBL" id="QEAO01000014">
    <property type="protein sequence ID" value="TPX34334.1"/>
    <property type="molecule type" value="Genomic_DNA"/>
</dbReference>
<evidence type="ECO:0000256" key="2">
    <source>
        <dbReference type="SAM" id="MobiDB-lite"/>
    </source>
</evidence>
<reference evidence="3 4" key="1">
    <citation type="journal article" date="2019" name="Sci. Rep.">
        <title>Comparative genomics of chytrid fungi reveal insights into the obligate biotrophic and pathogenic lifestyle of Synchytrium endobioticum.</title>
        <authorList>
            <person name="van de Vossenberg B.T.L.H."/>
            <person name="Warris S."/>
            <person name="Nguyen H.D.T."/>
            <person name="van Gent-Pelzer M.P.E."/>
            <person name="Joly D.L."/>
            <person name="van de Geest H.C."/>
            <person name="Bonants P.J.M."/>
            <person name="Smith D.S."/>
            <person name="Levesque C.A."/>
            <person name="van der Lee T.A.J."/>
        </authorList>
    </citation>
    <scope>NUCLEOTIDE SEQUENCE [LARGE SCALE GENOMIC DNA]</scope>
    <source>
        <strain evidence="3 4">JEL517</strain>
    </source>
</reference>
<comment type="caution">
    <text evidence="3">The sequence shown here is derived from an EMBL/GenBank/DDBJ whole genome shotgun (WGS) entry which is preliminary data.</text>
</comment>
<dbReference type="InterPro" id="IPR005024">
    <property type="entry name" value="Snf7_fam"/>
</dbReference>
<dbReference type="Proteomes" id="UP000319731">
    <property type="component" value="Unassembled WGS sequence"/>
</dbReference>
<protein>
    <recommendedName>
        <fullName evidence="5">Charged multivesicular body protein 2B</fullName>
    </recommendedName>
</protein>
<dbReference type="Pfam" id="PF03357">
    <property type="entry name" value="Snf7"/>
    <property type="match status" value="1"/>
</dbReference>
<keyword evidence="4" id="KW-1185">Reference proteome</keyword>
<evidence type="ECO:0000313" key="4">
    <source>
        <dbReference type="Proteomes" id="UP000319731"/>
    </source>
</evidence>
<feature type="region of interest" description="Disordered" evidence="2">
    <location>
        <begin position="191"/>
        <end position="220"/>
    </location>
</feature>
<evidence type="ECO:0000313" key="3">
    <source>
        <dbReference type="EMBL" id="TPX34334.1"/>
    </source>
</evidence>
<feature type="coiled-coil region" evidence="1">
    <location>
        <begin position="27"/>
        <end position="57"/>
    </location>
</feature>
<gene>
    <name evidence="3" type="ORF">SmJEL517_g02947</name>
</gene>